<organism evidence="1">
    <name type="scientific">Myoviridae sp. ct3pM2</name>
    <dbReference type="NCBI Taxonomy" id="2827658"/>
    <lineage>
        <taxon>Viruses</taxon>
        <taxon>Duplodnaviria</taxon>
        <taxon>Heunggongvirae</taxon>
        <taxon>Uroviricota</taxon>
        <taxon>Caudoviricetes</taxon>
    </lineage>
</organism>
<evidence type="ECO:0000313" key="1">
    <source>
        <dbReference type="EMBL" id="DAF61419.1"/>
    </source>
</evidence>
<reference evidence="1" key="1">
    <citation type="journal article" date="2021" name="Proc. Natl. Acad. Sci. U.S.A.">
        <title>A Catalog of Tens of Thousands of Viruses from Human Metagenomes Reveals Hidden Associations with Chronic Diseases.</title>
        <authorList>
            <person name="Tisza M.J."/>
            <person name="Buck C.B."/>
        </authorList>
    </citation>
    <scope>NUCLEOTIDE SEQUENCE</scope>
    <source>
        <strain evidence="1">Ct3pM2</strain>
    </source>
</reference>
<dbReference type="EMBL" id="BK032811">
    <property type="protein sequence ID" value="DAF61419.1"/>
    <property type="molecule type" value="Genomic_DNA"/>
</dbReference>
<name>A0A8S5TEF2_9CAUD</name>
<protein>
    <submittedName>
        <fullName evidence="1">Virion morphogenesis protein</fullName>
    </submittedName>
</protein>
<sequence>MIYYMATKSVNRTLGIPSGRFEIYVDKAQQARAEKLIRSVPSILTKSYAEGTRKFGEQLLRIVKKCLSTGMPPAGSGVSWSPHSASTIKSLGEHTLLNWTGQYRRSVNIYHQRNRTYVGLPNNVKKIRKKGKESGKTLNQIAILLEYGSKDSNLPPRPLWAPAYKAAGGTKVLQKILRNEIRKQLRNHGF</sequence>
<proteinExistence type="predicted"/>
<accession>A0A8S5TEF2</accession>